<protein>
    <submittedName>
        <fullName evidence="2">Uncharacterized protein</fullName>
    </submittedName>
</protein>
<sequence>MVTEKKVSCLKQQKVFFLAGLGQRQHLSGRLRVLLKHSRRKRIICAKINLRNGQNHTQRAGAARPLSWITWWAPCLGQRDVLQIEPGAPRSHGAAFKIDPPWRTGAPLVSSERTPGDRF</sequence>
<keyword evidence="3" id="KW-1185">Reference proteome</keyword>
<accession>A0ABR3LVJ2</accession>
<name>A0ABR3LVJ2_9TELE</name>
<evidence type="ECO:0000256" key="1">
    <source>
        <dbReference type="SAM" id="MobiDB-lite"/>
    </source>
</evidence>
<dbReference type="EMBL" id="JAYMGO010000018">
    <property type="protein sequence ID" value="KAL1256898.1"/>
    <property type="molecule type" value="Genomic_DNA"/>
</dbReference>
<reference evidence="2 3" key="1">
    <citation type="submission" date="2023-09" db="EMBL/GenBank/DDBJ databases">
        <authorList>
            <person name="Wang M."/>
        </authorList>
    </citation>
    <scope>NUCLEOTIDE SEQUENCE [LARGE SCALE GENOMIC DNA]</scope>
    <source>
        <strain evidence="2">GT-2023</strain>
        <tissue evidence="2">Liver</tissue>
    </source>
</reference>
<proteinExistence type="predicted"/>
<gene>
    <name evidence="2" type="ORF">QQF64_012443</name>
</gene>
<dbReference type="Proteomes" id="UP001558613">
    <property type="component" value="Unassembled WGS sequence"/>
</dbReference>
<organism evidence="2 3">
    <name type="scientific">Cirrhinus molitorella</name>
    <name type="common">mud carp</name>
    <dbReference type="NCBI Taxonomy" id="172907"/>
    <lineage>
        <taxon>Eukaryota</taxon>
        <taxon>Metazoa</taxon>
        <taxon>Chordata</taxon>
        <taxon>Craniata</taxon>
        <taxon>Vertebrata</taxon>
        <taxon>Euteleostomi</taxon>
        <taxon>Actinopterygii</taxon>
        <taxon>Neopterygii</taxon>
        <taxon>Teleostei</taxon>
        <taxon>Ostariophysi</taxon>
        <taxon>Cypriniformes</taxon>
        <taxon>Cyprinidae</taxon>
        <taxon>Labeoninae</taxon>
        <taxon>Labeonini</taxon>
        <taxon>Cirrhinus</taxon>
    </lineage>
</organism>
<evidence type="ECO:0000313" key="3">
    <source>
        <dbReference type="Proteomes" id="UP001558613"/>
    </source>
</evidence>
<comment type="caution">
    <text evidence="2">The sequence shown here is derived from an EMBL/GenBank/DDBJ whole genome shotgun (WGS) entry which is preliminary data.</text>
</comment>
<feature type="region of interest" description="Disordered" evidence="1">
    <location>
        <begin position="91"/>
        <end position="119"/>
    </location>
</feature>
<evidence type="ECO:0000313" key="2">
    <source>
        <dbReference type="EMBL" id="KAL1256898.1"/>
    </source>
</evidence>